<dbReference type="PATRIC" id="fig|1107311.3.peg.1544"/>
<feature type="signal peptide" evidence="1">
    <location>
        <begin position="1"/>
        <end position="22"/>
    </location>
</feature>
<protein>
    <recommendedName>
        <fullName evidence="4">DUF4595 domain-containing protein</fullName>
    </recommendedName>
</protein>
<organism evidence="2 3">
    <name type="scientific">Flavobacterium enshiense DK69</name>
    <dbReference type="NCBI Taxonomy" id="1107311"/>
    <lineage>
        <taxon>Bacteria</taxon>
        <taxon>Pseudomonadati</taxon>
        <taxon>Bacteroidota</taxon>
        <taxon>Flavobacteriia</taxon>
        <taxon>Flavobacteriales</taxon>
        <taxon>Flavobacteriaceae</taxon>
        <taxon>Flavobacterium</taxon>
    </lineage>
</organism>
<dbReference type="OrthoDB" id="1444189at2"/>
<comment type="caution">
    <text evidence="2">The sequence shown here is derived from an EMBL/GenBank/DDBJ whole genome shotgun (WGS) entry which is preliminary data.</text>
</comment>
<dbReference type="EMBL" id="JRLZ01000004">
    <property type="protein sequence ID" value="KGO96364.1"/>
    <property type="molecule type" value="Genomic_DNA"/>
</dbReference>
<evidence type="ECO:0000313" key="3">
    <source>
        <dbReference type="Proteomes" id="UP000030149"/>
    </source>
</evidence>
<proteinExistence type="predicted"/>
<keyword evidence="3" id="KW-1185">Reference proteome</keyword>
<keyword evidence="1" id="KW-0732">Signal</keyword>
<reference evidence="3" key="1">
    <citation type="submission" date="2013-09" db="EMBL/GenBank/DDBJ databases">
        <authorList>
            <person name="Zeng Z."/>
            <person name="Chen C."/>
        </authorList>
    </citation>
    <scope>NUCLEOTIDE SEQUENCE [LARGE SCALE GENOMIC DNA]</scope>
    <source>
        <strain evidence="3">DK69</strain>
    </source>
</reference>
<dbReference type="STRING" id="1107311.Q767_05470"/>
<dbReference type="RefSeq" id="WP_023573569.1">
    <property type="nucleotide sequence ID" value="NZ_AVCS01000009.1"/>
</dbReference>
<accession>V6SG67</accession>
<evidence type="ECO:0000256" key="1">
    <source>
        <dbReference type="SAM" id="SignalP"/>
    </source>
</evidence>
<name>V6SG67_9FLAO</name>
<reference evidence="2 3" key="2">
    <citation type="journal article" date="2015" name="Stand. Genomic Sci.">
        <title>High quality draft genomic sequence of Flavobacterium enshiense DK69(T) and comparison among Flavobacterium genomes.</title>
        <authorList>
            <person name="Zeng Z."/>
            <person name="Chen C."/>
            <person name="Du H."/>
            <person name="Wang G."/>
            <person name="Li M."/>
        </authorList>
    </citation>
    <scope>NUCLEOTIDE SEQUENCE [LARGE SCALE GENOMIC DNA]</scope>
    <source>
        <strain evidence="2 3">DK69</strain>
    </source>
</reference>
<evidence type="ECO:0000313" key="2">
    <source>
        <dbReference type="EMBL" id="KGO96364.1"/>
    </source>
</evidence>
<gene>
    <name evidence="2" type="ORF">Q767_05470</name>
</gene>
<feature type="chain" id="PRO_5004750514" description="DUF4595 domain-containing protein" evidence="1">
    <location>
        <begin position="23"/>
        <end position="263"/>
    </location>
</feature>
<dbReference type="PROSITE" id="PS51257">
    <property type="entry name" value="PROKAR_LIPOPROTEIN"/>
    <property type="match status" value="1"/>
</dbReference>
<dbReference type="eggNOG" id="COG3209">
    <property type="taxonomic scope" value="Bacteria"/>
</dbReference>
<dbReference type="Proteomes" id="UP000030149">
    <property type="component" value="Unassembled WGS sequence"/>
</dbReference>
<evidence type="ECO:0008006" key="4">
    <source>
        <dbReference type="Google" id="ProtNLM"/>
    </source>
</evidence>
<dbReference type="AlphaFoldDB" id="V6SG67"/>
<sequence>MKKFFCLFSVLALLIGSCSDNDGTSSDSGFNINGTKLKRAILNSNAASGAITYDYFYNGNRLARIVSSDMSYFKYTYTDELITKIEFFKNNVLKNIDFLEYNNDNKLITRKQIRGNTGYKVVYTHNNDGTISIFGYTGDSVNQNTPTDLNKKVFFVNGLVSKIESYSIIDGSLETLFTNYTHDTANTPTSLILGYDKLTYYDQGNFQNVHNLTSITYSSTVNDIVDVDEIVNVYNADNFLSKATAVDLEDNNGPPLIFEYFYE</sequence>